<feature type="region of interest" description="Disordered" evidence="1">
    <location>
        <begin position="105"/>
        <end position="145"/>
    </location>
</feature>
<dbReference type="AlphaFoldDB" id="A0A8D8J5G5"/>
<dbReference type="EMBL" id="HBUE01172610">
    <property type="protein sequence ID" value="CAG6515910.1"/>
    <property type="molecule type" value="Transcribed_RNA"/>
</dbReference>
<accession>A0A8D8J5G5</accession>
<dbReference type="EMBL" id="HBUE01278068">
    <property type="protein sequence ID" value="CAG6567414.1"/>
    <property type="molecule type" value="Transcribed_RNA"/>
</dbReference>
<name>A0A8D8J5G5_CULPI</name>
<proteinExistence type="predicted"/>
<organism evidence="2">
    <name type="scientific">Culex pipiens</name>
    <name type="common">House mosquito</name>
    <dbReference type="NCBI Taxonomy" id="7175"/>
    <lineage>
        <taxon>Eukaryota</taxon>
        <taxon>Metazoa</taxon>
        <taxon>Ecdysozoa</taxon>
        <taxon>Arthropoda</taxon>
        <taxon>Hexapoda</taxon>
        <taxon>Insecta</taxon>
        <taxon>Pterygota</taxon>
        <taxon>Neoptera</taxon>
        <taxon>Endopterygota</taxon>
        <taxon>Diptera</taxon>
        <taxon>Nematocera</taxon>
        <taxon>Culicoidea</taxon>
        <taxon>Culicidae</taxon>
        <taxon>Culicinae</taxon>
        <taxon>Culicini</taxon>
        <taxon>Culex</taxon>
        <taxon>Culex</taxon>
    </lineage>
</organism>
<reference evidence="2" key="1">
    <citation type="submission" date="2021-05" db="EMBL/GenBank/DDBJ databases">
        <authorList>
            <person name="Alioto T."/>
            <person name="Alioto T."/>
            <person name="Gomez Garrido J."/>
        </authorList>
    </citation>
    <scope>NUCLEOTIDE SEQUENCE</scope>
</reference>
<dbReference type="EMBL" id="HBUE01172611">
    <property type="protein sequence ID" value="CAG6515914.1"/>
    <property type="molecule type" value="Transcribed_RNA"/>
</dbReference>
<dbReference type="EMBL" id="HBUE01278067">
    <property type="protein sequence ID" value="CAG6567410.1"/>
    <property type="molecule type" value="Transcribed_RNA"/>
</dbReference>
<protein>
    <submittedName>
        <fullName evidence="2">(northern house mosquito) hypothetical protein</fullName>
    </submittedName>
</protein>
<evidence type="ECO:0000256" key="1">
    <source>
        <dbReference type="SAM" id="MobiDB-lite"/>
    </source>
</evidence>
<sequence>MWRSRHLPAGALRNEQTSLQQTLLPPAPLLPPSPPQLSRRTQLPALCRPHHPALLRQTRTAQNNPLLPRFLQLWPRLRQTPPVWPPHVHQTVPRKRMPIERRRTRSVSPELHQNAHDLRPPVQGAVPRGRLSAGSALPGDGRGDVRVWQPEADAHVSRL</sequence>
<evidence type="ECO:0000313" key="2">
    <source>
        <dbReference type="EMBL" id="CAG6567410.1"/>
    </source>
</evidence>